<dbReference type="SMART" id="SM00320">
    <property type="entry name" value="WD40"/>
    <property type="match status" value="4"/>
</dbReference>
<protein>
    <submittedName>
        <fullName evidence="5">Uncharacterized protein</fullName>
    </submittedName>
</protein>
<feature type="compositionally biased region" description="Polar residues" evidence="4">
    <location>
        <begin position="385"/>
        <end position="406"/>
    </location>
</feature>
<evidence type="ECO:0000256" key="4">
    <source>
        <dbReference type="SAM" id="MobiDB-lite"/>
    </source>
</evidence>
<dbReference type="PANTHER" id="PTHR22847:SF637">
    <property type="entry name" value="WD REPEAT DOMAIN 5B"/>
    <property type="match status" value="1"/>
</dbReference>
<dbReference type="InterPro" id="IPR001680">
    <property type="entry name" value="WD40_rpt"/>
</dbReference>
<keyword evidence="6" id="KW-1185">Reference proteome</keyword>
<feature type="compositionally biased region" description="Low complexity" evidence="4">
    <location>
        <begin position="421"/>
        <end position="439"/>
    </location>
</feature>
<evidence type="ECO:0000256" key="1">
    <source>
        <dbReference type="ARBA" id="ARBA00022574"/>
    </source>
</evidence>
<feature type="region of interest" description="Disordered" evidence="4">
    <location>
        <begin position="787"/>
        <end position="845"/>
    </location>
</feature>
<proteinExistence type="predicted"/>
<feature type="compositionally biased region" description="Basic and acidic residues" evidence="4">
    <location>
        <begin position="956"/>
        <end position="970"/>
    </location>
</feature>
<organism evidence="5 6">
    <name type="scientific">Marasmius crinis-equi</name>
    <dbReference type="NCBI Taxonomy" id="585013"/>
    <lineage>
        <taxon>Eukaryota</taxon>
        <taxon>Fungi</taxon>
        <taxon>Dikarya</taxon>
        <taxon>Basidiomycota</taxon>
        <taxon>Agaricomycotina</taxon>
        <taxon>Agaricomycetes</taxon>
        <taxon>Agaricomycetidae</taxon>
        <taxon>Agaricales</taxon>
        <taxon>Marasmiineae</taxon>
        <taxon>Marasmiaceae</taxon>
        <taxon>Marasmius</taxon>
    </lineage>
</organism>
<feature type="region of interest" description="Disordered" evidence="4">
    <location>
        <begin position="293"/>
        <end position="325"/>
    </location>
</feature>
<evidence type="ECO:0000256" key="3">
    <source>
        <dbReference type="PROSITE-ProRule" id="PRU00221"/>
    </source>
</evidence>
<dbReference type="SUPFAM" id="SSF50978">
    <property type="entry name" value="WD40 repeat-like"/>
    <property type="match status" value="1"/>
</dbReference>
<feature type="region of interest" description="Disordered" evidence="4">
    <location>
        <begin position="376"/>
        <end position="550"/>
    </location>
</feature>
<dbReference type="EMBL" id="JBAHYK010000239">
    <property type="protein sequence ID" value="KAL0576210.1"/>
    <property type="molecule type" value="Genomic_DNA"/>
</dbReference>
<keyword evidence="2" id="KW-0677">Repeat</keyword>
<feature type="region of interest" description="Disordered" evidence="4">
    <location>
        <begin position="207"/>
        <end position="281"/>
    </location>
</feature>
<evidence type="ECO:0000313" key="6">
    <source>
        <dbReference type="Proteomes" id="UP001465976"/>
    </source>
</evidence>
<evidence type="ECO:0000256" key="2">
    <source>
        <dbReference type="ARBA" id="ARBA00022737"/>
    </source>
</evidence>
<dbReference type="InterPro" id="IPR015943">
    <property type="entry name" value="WD40/YVTN_repeat-like_dom_sf"/>
</dbReference>
<feature type="compositionally biased region" description="Polar residues" evidence="4">
    <location>
        <begin position="169"/>
        <end position="191"/>
    </location>
</feature>
<reference evidence="5 6" key="1">
    <citation type="submission" date="2024-02" db="EMBL/GenBank/DDBJ databases">
        <title>A draft genome for the cacao thread blight pathogen Marasmius crinis-equi.</title>
        <authorList>
            <person name="Cohen S.P."/>
            <person name="Baruah I.K."/>
            <person name="Amoako-Attah I."/>
            <person name="Bukari Y."/>
            <person name="Meinhardt L.W."/>
            <person name="Bailey B.A."/>
        </authorList>
    </citation>
    <scope>NUCLEOTIDE SEQUENCE [LARGE SCALE GENOMIC DNA]</scope>
    <source>
        <strain evidence="5 6">GH-76</strain>
    </source>
</reference>
<feature type="region of interest" description="Disordered" evidence="4">
    <location>
        <begin position="895"/>
        <end position="976"/>
    </location>
</feature>
<dbReference type="PANTHER" id="PTHR22847">
    <property type="entry name" value="WD40 REPEAT PROTEIN"/>
    <property type="match status" value="1"/>
</dbReference>
<dbReference type="Proteomes" id="UP001465976">
    <property type="component" value="Unassembled WGS sequence"/>
</dbReference>
<dbReference type="InterPro" id="IPR036322">
    <property type="entry name" value="WD40_repeat_dom_sf"/>
</dbReference>
<feature type="compositionally biased region" description="Basic and acidic residues" evidence="4">
    <location>
        <begin position="454"/>
        <end position="469"/>
    </location>
</feature>
<comment type="caution">
    <text evidence="5">The sequence shown here is derived from an EMBL/GenBank/DDBJ whole genome shotgun (WGS) entry which is preliminary data.</text>
</comment>
<accession>A0ABR3FLF1</accession>
<feature type="compositionally biased region" description="Pro residues" evidence="4">
    <location>
        <begin position="799"/>
        <end position="840"/>
    </location>
</feature>
<evidence type="ECO:0000313" key="5">
    <source>
        <dbReference type="EMBL" id="KAL0576210.1"/>
    </source>
</evidence>
<feature type="repeat" description="WD" evidence="3">
    <location>
        <begin position="1000"/>
        <end position="1034"/>
    </location>
</feature>
<feature type="region of interest" description="Disordered" evidence="4">
    <location>
        <begin position="104"/>
        <end position="191"/>
    </location>
</feature>
<name>A0ABR3FLF1_9AGAR</name>
<keyword evidence="1 3" id="KW-0853">WD repeat</keyword>
<feature type="compositionally biased region" description="Polar residues" evidence="4">
    <location>
        <begin position="904"/>
        <end position="913"/>
    </location>
</feature>
<dbReference type="PROSITE" id="PS50082">
    <property type="entry name" value="WD_REPEATS_2"/>
    <property type="match status" value="1"/>
</dbReference>
<feature type="compositionally biased region" description="Polar residues" evidence="4">
    <location>
        <begin position="249"/>
        <end position="264"/>
    </location>
</feature>
<gene>
    <name evidence="5" type="ORF">V5O48_005777</name>
</gene>
<feature type="compositionally biased region" description="Low complexity" evidence="4">
    <location>
        <begin position="309"/>
        <end position="318"/>
    </location>
</feature>
<feature type="compositionally biased region" description="Acidic residues" evidence="4">
    <location>
        <begin position="293"/>
        <end position="302"/>
    </location>
</feature>
<dbReference type="Gene3D" id="2.130.10.10">
    <property type="entry name" value="YVTN repeat-like/Quinoprotein amine dehydrogenase"/>
    <property type="match status" value="2"/>
</dbReference>
<sequence length="1330" mass="144796">MDYSSLSEDEDSITENTSASSVLGVKGPLRFCRHSSTQKAHVVLRRVEIEENSDDEGDSSRIVYFSLYAQKRIDLKPGKELLMTVADGHFKGQAVMLQANIIDTQDVSDEEEKTQVAEEEESPSSPVPPLAVPPKMRKTWTKKAEVSPETEGTAPPPNPHVPAAIQATPVYQSQSVSTQPREQRSISTQTDSTLFSMSKAVGTEFVPSSSARLTAETPKPRLSVITDLALPPAQPTRESSLTPMEIDSRPQTPQIPAESTQLPSTHPPAQLHDTEEDMQMSAVSEHCLEAEDMQLSDDDDSDPPPLLPSVPSSSESVSYTTNHKPKPDLVVVSEKPKAAKKVMHNPFVSAGFVTEFVGETARVWENDVVRIENKAKGPSPVVSLKSESPRTTPPTQNAVASSSKVSLDQLREPSLTPIVPPTRTSIPSSSSTAARTTASDQPVKKAIPAALLRARQDSKIKDEERERQKKQGGTKESAKRGEGDFNTNASQECPGTGPCMPRGGSDKHSCGKRRPSTSWGRSRRSHDSPVRDSPLSPVLGYEKQEEREDWGSMDHADLVRELVESDNLHVWVRPEGGEQDVEHWVKRVRKRELEDPWRNLDYKNIRKSHKGIYVTFERDSQAYRLMNVSRVLKLSFNGRLCEITVEPLPTEKDVQAAAKAQGKLREEAIQKMQHTPIEDPGAQLLRDISDKTVGPEACKVVQREVGKQGEWSDMRSEAKAKCLQGSEITYHNTLGIRPSSFKATLPPPSAPKVLAAAKRPVVISGEWGPNKRAATILKANSLPHNQAVAPSKPLVSSKPQPPPPPVSPPPRETSPPPPPPPLPLLLPSAPPPDPPPPQPPKTTKWKRLNAAPLPGLVPAQACIKREQDSISPTIPRISTGNELFNKAINAAETGSGVNARKNSRFSSPVTPTIKTREAPPPPSPSSQSPVTNGPSAPNRPAVHPLPPKPTTSFRGTKRDAHSALDRVEPQHKKKRKIAHPWPTIEANHTALLEGDDPRQIKQIEFSGDGSLIALICSDRTIRIWSTDDRTELARLGHNAPVMGLAWLDDDVGIILLGGDGVIGKWIRTSHNHWTWAKVANAMAPRDSFSSDDCTCMAYMRDIVAISAQGSVKVWQWNRGSWQSLRSIARPNVTALGFMRDGTLLGGTKDGVLWVCEVPNGTLRAMAFLKGRISRIDVSVAKTGVLVTVGTASCYVNLQEERKGNIERFYTNETVASGFGGTFAAQGQGVVFGSSEGCAVVWDTKSGVPVYGLDHRIQDDDTIEAAASYDANGSRPGCLLTGTKSGLLSWWPQPNSKVSDGPSDFKGGRLTRDRSSKLSDLLLTAGEPLST</sequence>
<feature type="compositionally biased region" description="Acidic residues" evidence="4">
    <location>
        <begin position="106"/>
        <end position="122"/>
    </location>
</feature>